<dbReference type="EMBL" id="JAFBBK010000001">
    <property type="protein sequence ID" value="MBM7416882.1"/>
    <property type="molecule type" value="Genomic_DNA"/>
</dbReference>
<evidence type="ECO:0000313" key="3">
    <source>
        <dbReference type="Proteomes" id="UP000703038"/>
    </source>
</evidence>
<feature type="domain" description="EAL" evidence="1">
    <location>
        <begin position="1"/>
        <end position="56"/>
    </location>
</feature>
<sequence length="60" mass="6294">MAAIVLLGTAFGVGEGIETTEQAEAYRACGGRLAQGFHPARPMPAAAIEQLLREGVRSPR</sequence>
<comment type="caution">
    <text evidence="2">The sequence shown here is derived from an EMBL/GenBank/DDBJ whole genome shotgun (WGS) entry which is preliminary data.</text>
</comment>
<organism evidence="2 3">
    <name type="scientific">Rhodococcoides corynebacterioides</name>
    <dbReference type="NCBI Taxonomy" id="53972"/>
    <lineage>
        <taxon>Bacteria</taxon>
        <taxon>Bacillati</taxon>
        <taxon>Actinomycetota</taxon>
        <taxon>Actinomycetes</taxon>
        <taxon>Mycobacteriales</taxon>
        <taxon>Nocardiaceae</taxon>
        <taxon>Rhodococcoides</taxon>
    </lineage>
</organism>
<dbReference type="InterPro" id="IPR035919">
    <property type="entry name" value="EAL_sf"/>
</dbReference>
<proteinExistence type="predicted"/>
<dbReference type="SUPFAM" id="SSF141868">
    <property type="entry name" value="EAL domain-like"/>
    <property type="match status" value="1"/>
</dbReference>
<evidence type="ECO:0000259" key="1">
    <source>
        <dbReference type="PROSITE" id="PS50883"/>
    </source>
</evidence>
<protein>
    <submittedName>
        <fullName evidence="2">EAL domain-containing protein (Putative c-di-GMP-specific phosphodiesterase class I)</fullName>
    </submittedName>
</protein>
<name>A0ABS2KY76_9NOCA</name>
<accession>A0ABS2KY76</accession>
<evidence type="ECO:0000313" key="2">
    <source>
        <dbReference type="EMBL" id="MBM7416882.1"/>
    </source>
</evidence>
<dbReference type="RefSeq" id="WP_204869592.1">
    <property type="nucleotide sequence ID" value="NZ_JAFBBK010000001.1"/>
</dbReference>
<dbReference type="Gene3D" id="3.20.20.450">
    <property type="entry name" value="EAL domain"/>
    <property type="match status" value="1"/>
</dbReference>
<reference evidence="2 3" key="1">
    <citation type="submission" date="2021-01" db="EMBL/GenBank/DDBJ databases">
        <title>Genomics of switchgrass bacterial isolates.</title>
        <authorList>
            <person name="Shade A."/>
        </authorList>
    </citation>
    <scope>NUCLEOTIDE SEQUENCE [LARGE SCALE GENOMIC DNA]</scope>
    <source>
        <strain evidence="2 3">PvP111</strain>
    </source>
</reference>
<dbReference type="PROSITE" id="PS50883">
    <property type="entry name" value="EAL"/>
    <property type="match status" value="1"/>
</dbReference>
<dbReference type="InterPro" id="IPR001633">
    <property type="entry name" value="EAL_dom"/>
</dbReference>
<keyword evidence="3" id="KW-1185">Reference proteome</keyword>
<gene>
    <name evidence="2" type="ORF">JOE42_003615</name>
</gene>
<dbReference type="Proteomes" id="UP000703038">
    <property type="component" value="Unassembled WGS sequence"/>
</dbReference>